<evidence type="ECO:0000256" key="10">
    <source>
        <dbReference type="ARBA" id="ARBA00023201"/>
    </source>
</evidence>
<feature type="transmembrane region" description="Helical" evidence="11">
    <location>
        <begin position="717"/>
        <end position="738"/>
    </location>
</feature>
<name>A0ABW5X3P1_9FLAO</name>
<dbReference type="InterPro" id="IPR056734">
    <property type="entry name" value="NANM"/>
</dbReference>
<keyword evidence="4" id="KW-1003">Cell membrane</keyword>
<keyword evidence="5 11" id="KW-0812">Transmembrane</keyword>
<dbReference type="InterPro" id="IPR038377">
    <property type="entry name" value="Na/Glc_symporter_sf"/>
</dbReference>
<dbReference type="Pfam" id="PF24996">
    <property type="entry name" value="NANM"/>
    <property type="match status" value="2"/>
</dbReference>
<evidence type="ECO:0000256" key="2">
    <source>
        <dbReference type="ARBA" id="ARBA00006434"/>
    </source>
</evidence>
<proteinExistence type="inferred from homology"/>
<feature type="transmembrane region" description="Helical" evidence="11">
    <location>
        <begin position="632"/>
        <end position="651"/>
    </location>
</feature>
<sequence>MFTGVRLFLTIFLCFLFIGLGNSQEKEKIEFSWDSIANLPLKKGLNGSFVGVHNDVLIVAGGANFPENEVWEGGSKRWYNTIYVLKKSGDTYDWHDVKIELPKPLAYGASVSTTEGLWCIGGNNEDGVYKDVFLLKWNPISEKIEIEQKPELPVPLANMEATTIGNEIYVAGGQETNGGKATKNFLVFSPGKGWRQLQDIPGKGRIQPVVISQNNGKTNVVYVFSGTHYDPDAKNPNQFLSDVWQYNPLSRKWIQKNSIPDNGTPGLKGGYIGAAPAIKMGDAHILIFGGAGGEQQKWAVRLELQQEIEKQKSLPSDTLRVATKIDSLQQEVKENLKTTSFSKTIWAYHTITDTWTKHGTIAGASPVVTKALQWGGDIIVPLGEINPGVRTPLINKINITPRETSFGWLNYLTLIVYLALMIGIGWYFSRRNKSTDDYFLAGGRIPWWAAGLSIYATMLSAITYLSQPALAFSYDWQAYLGYFTILMIVPIIITYYLPFFRNLNITTAYEYLEKRFNVVVRMFGSGSFVLFQLARMGIVVYLPALALSTVVGIDIYVAIIIMGVLAIIYTVMGGIEAVIWTDVIQVIVLIGGLILGLVYIAIDIGDVGYIFNTAYQDGKLQLFDFRWSLTEVVTWSLFLGTFALNFAPYTTDQAVVQRYLTTANEKEARKSIWMNGIISIPAGLLIFMMGTFLYVYFKDNPQFLQVGMQNDGIFPLFIADHLPPGVAGLVIAGVYSAAMSSLDSSMHSVSTVITVDFYKRFNRGYSDVMAMKVARRVTVTVGILGTAVACVMAAFPIASLFFFFQEIVGLFGSALAGIFMLGIFFRKANWIGTLIGAVLSVISLIFVKYFTPLNFYIYPLIAIPVCVITGYLASLAIPVNKPVAANLVYSKKEFENKKRLSNE</sequence>
<gene>
    <name evidence="12" type="ORF">ACFSYS_04010</name>
</gene>
<protein>
    <submittedName>
        <fullName evidence="12">Sodium/solute symporter</fullName>
    </submittedName>
</protein>
<keyword evidence="7" id="KW-0915">Sodium</keyword>
<feature type="transmembrane region" description="Helical" evidence="11">
    <location>
        <begin position="856"/>
        <end position="877"/>
    </location>
</feature>
<feature type="transmembrane region" description="Helical" evidence="11">
    <location>
        <begin position="672"/>
        <end position="697"/>
    </location>
</feature>
<evidence type="ECO:0000256" key="4">
    <source>
        <dbReference type="ARBA" id="ARBA00022475"/>
    </source>
</evidence>
<dbReference type="SUPFAM" id="SSF117281">
    <property type="entry name" value="Kelch motif"/>
    <property type="match status" value="1"/>
</dbReference>
<evidence type="ECO:0000313" key="13">
    <source>
        <dbReference type="Proteomes" id="UP001597438"/>
    </source>
</evidence>
<feature type="transmembrane region" description="Helical" evidence="11">
    <location>
        <begin position="830"/>
        <end position="850"/>
    </location>
</feature>
<comment type="subcellular location">
    <subcellularLocation>
        <location evidence="1">Cell membrane</location>
        <topology evidence="1">Multi-pass membrane protein</topology>
    </subcellularLocation>
</comment>
<dbReference type="PANTHER" id="PTHR42985:SF40">
    <property type="entry name" value="LD47995P-RELATED"/>
    <property type="match status" value="1"/>
</dbReference>
<keyword evidence="9 11" id="KW-0472">Membrane</keyword>
<dbReference type="InterPro" id="IPR015915">
    <property type="entry name" value="Kelch-typ_b-propeller"/>
</dbReference>
<dbReference type="InterPro" id="IPR051163">
    <property type="entry name" value="Sodium:Solute_Symporter_SSF"/>
</dbReference>
<keyword evidence="13" id="KW-1185">Reference proteome</keyword>
<evidence type="ECO:0000256" key="3">
    <source>
        <dbReference type="ARBA" id="ARBA00022448"/>
    </source>
</evidence>
<dbReference type="CDD" id="cd11495">
    <property type="entry name" value="SLC5sbd_NIS-like_u3"/>
    <property type="match status" value="1"/>
</dbReference>
<feature type="transmembrane region" description="Helical" evidence="11">
    <location>
        <begin position="807"/>
        <end position="825"/>
    </location>
</feature>
<evidence type="ECO:0000256" key="9">
    <source>
        <dbReference type="ARBA" id="ARBA00023136"/>
    </source>
</evidence>
<dbReference type="PANTHER" id="PTHR42985">
    <property type="entry name" value="SODIUM-COUPLED MONOCARBOXYLATE TRANSPORTER"/>
    <property type="match status" value="1"/>
</dbReference>
<comment type="caution">
    <text evidence="12">The sequence shown here is derived from an EMBL/GenBank/DDBJ whole genome shotgun (WGS) entry which is preliminary data.</text>
</comment>
<reference evidence="13" key="1">
    <citation type="journal article" date="2019" name="Int. J. Syst. Evol. Microbiol.">
        <title>The Global Catalogue of Microorganisms (GCM) 10K type strain sequencing project: providing services to taxonomists for standard genome sequencing and annotation.</title>
        <authorList>
            <consortium name="The Broad Institute Genomics Platform"/>
            <consortium name="The Broad Institute Genome Sequencing Center for Infectious Disease"/>
            <person name="Wu L."/>
            <person name="Ma J."/>
        </authorList>
    </citation>
    <scope>NUCLEOTIDE SEQUENCE [LARGE SCALE GENOMIC DNA]</scope>
    <source>
        <strain evidence="13">KCTC 52925</strain>
    </source>
</reference>
<dbReference type="RefSeq" id="WP_251741925.1">
    <property type="nucleotide sequence ID" value="NZ_JBHUOJ010000008.1"/>
</dbReference>
<organism evidence="12 13">
    <name type="scientific">Christiangramia antarctica</name>
    <dbReference type="NCBI Taxonomy" id="2058158"/>
    <lineage>
        <taxon>Bacteria</taxon>
        <taxon>Pseudomonadati</taxon>
        <taxon>Bacteroidota</taxon>
        <taxon>Flavobacteriia</taxon>
        <taxon>Flavobacteriales</taxon>
        <taxon>Flavobacteriaceae</taxon>
        <taxon>Christiangramia</taxon>
    </lineage>
</organism>
<evidence type="ECO:0000256" key="6">
    <source>
        <dbReference type="ARBA" id="ARBA00022989"/>
    </source>
</evidence>
<feature type="transmembrane region" description="Helical" evidence="11">
    <location>
        <begin position="448"/>
        <end position="467"/>
    </location>
</feature>
<dbReference type="InterPro" id="IPR001734">
    <property type="entry name" value="Na/solute_symporter"/>
</dbReference>
<accession>A0ABW5X3P1</accession>
<feature type="transmembrane region" description="Helical" evidence="11">
    <location>
        <begin position="779"/>
        <end position="801"/>
    </location>
</feature>
<feature type="transmembrane region" description="Helical" evidence="11">
    <location>
        <begin position="583"/>
        <end position="602"/>
    </location>
</feature>
<dbReference type="Proteomes" id="UP001597438">
    <property type="component" value="Unassembled WGS sequence"/>
</dbReference>
<comment type="similarity">
    <text evidence="2">Belongs to the sodium:solute symporter (SSF) (TC 2.A.21) family.</text>
</comment>
<keyword evidence="6 11" id="KW-1133">Transmembrane helix</keyword>
<evidence type="ECO:0000313" key="12">
    <source>
        <dbReference type="EMBL" id="MFD2832439.1"/>
    </source>
</evidence>
<feature type="transmembrane region" description="Helical" evidence="11">
    <location>
        <begin position="408"/>
        <end position="428"/>
    </location>
</feature>
<evidence type="ECO:0000256" key="11">
    <source>
        <dbReference type="SAM" id="Phobius"/>
    </source>
</evidence>
<feature type="transmembrane region" description="Helical" evidence="11">
    <location>
        <begin position="518"/>
        <end position="538"/>
    </location>
</feature>
<dbReference type="PROSITE" id="PS50283">
    <property type="entry name" value="NA_SOLUT_SYMP_3"/>
    <property type="match status" value="1"/>
</dbReference>
<dbReference type="Gene3D" id="1.20.1730.10">
    <property type="entry name" value="Sodium/glucose cotransporter"/>
    <property type="match status" value="1"/>
</dbReference>
<keyword evidence="8" id="KW-0406">Ion transport</keyword>
<dbReference type="Pfam" id="PF00474">
    <property type="entry name" value="SSF"/>
    <property type="match status" value="1"/>
</dbReference>
<dbReference type="EMBL" id="JBHUOJ010000008">
    <property type="protein sequence ID" value="MFD2832439.1"/>
    <property type="molecule type" value="Genomic_DNA"/>
</dbReference>
<dbReference type="Gene3D" id="2.120.10.80">
    <property type="entry name" value="Kelch-type beta propeller"/>
    <property type="match status" value="2"/>
</dbReference>
<evidence type="ECO:0000256" key="1">
    <source>
        <dbReference type="ARBA" id="ARBA00004651"/>
    </source>
</evidence>
<evidence type="ECO:0000256" key="5">
    <source>
        <dbReference type="ARBA" id="ARBA00022692"/>
    </source>
</evidence>
<evidence type="ECO:0000256" key="8">
    <source>
        <dbReference type="ARBA" id="ARBA00023065"/>
    </source>
</evidence>
<evidence type="ECO:0000256" key="7">
    <source>
        <dbReference type="ARBA" id="ARBA00023053"/>
    </source>
</evidence>
<feature type="transmembrane region" description="Helical" evidence="11">
    <location>
        <begin position="544"/>
        <end position="571"/>
    </location>
</feature>
<dbReference type="NCBIfam" id="TIGR00813">
    <property type="entry name" value="sss"/>
    <property type="match status" value="1"/>
</dbReference>
<keyword evidence="10" id="KW-0739">Sodium transport</keyword>
<feature type="transmembrane region" description="Helical" evidence="11">
    <location>
        <begin position="479"/>
        <end position="497"/>
    </location>
</feature>
<keyword evidence="3" id="KW-0813">Transport</keyword>